<keyword evidence="12" id="KW-1185">Reference proteome</keyword>
<evidence type="ECO:0000259" key="10">
    <source>
        <dbReference type="Pfam" id="PF04290"/>
    </source>
</evidence>
<dbReference type="Proteomes" id="UP000192917">
    <property type="component" value="Unassembled WGS sequence"/>
</dbReference>
<dbReference type="EMBL" id="FWZX01000017">
    <property type="protein sequence ID" value="SMF48662.1"/>
    <property type="molecule type" value="Genomic_DNA"/>
</dbReference>
<sequence>MSVLLAFAGLIDRLTKACGLAAMWLVPLVVLVAAAVMVLRYLFLVGYPWLSESYVWLNGVIFMVSAAYVLQIEGHVRVDVLYRKFGTRARALVNVLGVLLLLWPAMYVIGTDSIPIVERSWRTHEASPTPDGLPVMYLFKTFILVFCALLVLQGLSLLLKSLASLVDPDRWGHLMERRSEGGQDQAHA</sequence>
<dbReference type="PANTHER" id="PTHR35011">
    <property type="entry name" value="2,3-DIKETO-L-GULONATE TRAP TRANSPORTER SMALL PERMEASE PROTEIN YIAM"/>
    <property type="match status" value="1"/>
</dbReference>
<dbReference type="Pfam" id="PF04290">
    <property type="entry name" value="DctQ"/>
    <property type="match status" value="1"/>
</dbReference>
<comment type="subunit">
    <text evidence="9">The complex comprises the extracytoplasmic solute receptor protein and the two transmembrane proteins.</text>
</comment>
<evidence type="ECO:0000256" key="5">
    <source>
        <dbReference type="ARBA" id="ARBA00022692"/>
    </source>
</evidence>
<protein>
    <recommendedName>
        <fullName evidence="9">TRAP transporter small permease protein</fullName>
    </recommendedName>
</protein>
<dbReference type="PANTHER" id="PTHR35011:SF4">
    <property type="entry name" value="SLL1102 PROTEIN"/>
    <property type="match status" value="1"/>
</dbReference>
<organism evidence="11 12">
    <name type="scientific">Tistlia consotensis USBA 355</name>
    <dbReference type="NCBI Taxonomy" id="560819"/>
    <lineage>
        <taxon>Bacteria</taxon>
        <taxon>Pseudomonadati</taxon>
        <taxon>Pseudomonadota</taxon>
        <taxon>Alphaproteobacteria</taxon>
        <taxon>Rhodospirillales</taxon>
        <taxon>Rhodovibrionaceae</taxon>
        <taxon>Tistlia</taxon>
    </lineage>
</organism>
<feature type="transmembrane region" description="Helical" evidence="9">
    <location>
        <begin position="137"/>
        <end position="159"/>
    </location>
</feature>
<feature type="transmembrane region" description="Helical" evidence="9">
    <location>
        <begin position="21"/>
        <end position="42"/>
    </location>
</feature>
<evidence type="ECO:0000256" key="9">
    <source>
        <dbReference type="RuleBase" id="RU369079"/>
    </source>
</evidence>
<gene>
    <name evidence="11" type="ORF">SAMN05428998_117105</name>
</gene>
<evidence type="ECO:0000256" key="8">
    <source>
        <dbReference type="ARBA" id="ARBA00038436"/>
    </source>
</evidence>
<comment type="function">
    <text evidence="9">Part of the tripartite ATP-independent periplasmic (TRAP) transport system.</text>
</comment>
<evidence type="ECO:0000256" key="4">
    <source>
        <dbReference type="ARBA" id="ARBA00022519"/>
    </source>
</evidence>
<feature type="domain" description="Tripartite ATP-independent periplasmic transporters DctQ component" evidence="10">
    <location>
        <begin position="30"/>
        <end position="161"/>
    </location>
</feature>
<dbReference type="GO" id="GO:0022857">
    <property type="term" value="F:transmembrane transporter activity"/>
    <property type="evidence" value="ECO:0007669"/>
    <property type="project" value="UniProtKB-UniRule"/>
</dbReference>
<proteinExistence type="inferred from homology"/>
<feature type="transmembrane region" description="Helical" evidence="9">
    <location>
        <begin position="54"/>
        <end position="70"/>
    </location>
</feature>
<evidence type="ECO:0000256" key="1">
    <source>
        <dbReference type="ARBA" id="ARBA00004429"/>
    </source>
</evidence>
<evidence type="ECO:0000313" key="11">
    <source>
        <dbReference type="EMBL" id="SMF48662.1"/>
    </source>
</evidence>
<dbReference type="RefSeq" id="WP_085124332.1">
    <property type="nucleotide sequence ID" value="NZ_FWZX01000017.1"/>
</dbReference>
<reference evidence="11 12" key="1">
    <citation type="submission" date="2017-04" db="EMBL/GenBank/DDBJ databases">
        <authorList>
            <person name="Afonso C.L."/>
            <person name="Miller P.J."/>
            <person name="Scott M.A."/>
            <person name="Spackman E."/>
            <person name="Goraichik I."/>
            <person name="Dimitrov K.M."/>
            <person name="Suarez D.L."/>
            <person name="Swayne D.E."/>
        </authorList>
    </citation>
    <scope>NUCLEOTIDE SEQUENCE [LARGE SCALE GENOMIC DNA]</scope>
    <source>
        <strain evidence="11 12">USBA 355</strain>
    </source>
</reference>
<evidence type="ECO:0000256" key="2">
    <source>
        <dbReference type="ARBA" id="ARBA00022448"/>
    </source>
</evidence>
<keyword evidence="5 9" id="KW-0812">Transmembrane</keyword>
<evidence type="ECO:0000313" key="12">
    <source>
        <dbReference type="Proteomes" id="UP000192917"/>
    </source>
</evidence>
<keyword evidence="4 9" id="KW-0997">Cell inner membrane</keyword>
<comment type="subcellular location">
    <subcellularLocation>
        <location evidence="1 9">Cell inner membrane</location>
        <topology evidence="1 9">Multi-pass membrane protein</topology>
    </subcellularLocation>
</comment>
<evidence type="ECO:0000256" key="7">
    <source>
        <dbReference type="ARBA" id="ARBA00023136"/>
    </source>
</evidence>
<name>A0A1Y6C833_9PROT</name>
<keyword evidence="3" id="KW-1003">Cell membrane</keyword>
<keyword evidence="6 9" id="KW-1133">Transmembrane helix</keyword>
<feature type="transmembrane region" description="Helical" evidence="9">
    <location>
        <begin position="91"/>
        <end position="110"/>
    </location>
</feature>
<dbReference type="AlphaFoldDB" id="A0A1Y6C833"/>
<accession>A0A1Y6C833</accession>
<evidence type="ECO:0000256" key="6">
    <source>
        <dbReference type="ARBA" id="ARBA00022989"/>
    </source>
</evidence>
<dbReference type="InterPro" id="IPR055348">
    <property type="entry name" value="DctQ"/>
</dbReference>
<dbReference type="STRING" id="560819.SAMN05428998_117105"/>
<dbReference type="InterPro" id="IPR007387">
    <property type="entry name" value="TRAP_DctQ"/>
</dbReference>
<keyword evidence="2 9" id="KW-0813">Transport</keyword>
<dbReference type="GO" id="GO:0005886">
    <property type="term" value="C:plasma membrane"/>
    <property type="evidence" value="ECO:0007669"/>
    <property type="project" value="UniProtKB-SubCell"/>
</dbReference>
<evidence type="ECO:0000256" key="3">
    <source>
        <dbReference type="ARBA" id="ARBA00022475"/>
    </source>
</evidence>
<keyword evidence="7 9" id="KW-0472">Membrane</keyword>
<comment type="similarity">
    <text evidence="8 9">Belongs to the TRAP transporter small permease family.</text>
</comment>